<name>A0ACC1N854_9HYPO</name>
<accession>A0ACC1N854</accession>
<dbReference type="Proteomes" id="UP001143910">
    <property type="component" value="Unassembled WGS sequence"/>
</dbReference>
<keyword evidence="2" id="KW-1185">Reference proteome</keyword>
<protein>
    <submittedName>
        <fullName evidence="1">Uncharacterized protein</fullName>
    </submittedName>
</protein>
<comment type="caution">
    <text evidence="1">The sequence shown here is derived from an EMBL/GenBank/DDBJ whole genome shotgun (WGS) entry which is preliminary data.</text>
</comment>
<evidence type="ECO:0000313" key="2">
    <source>
        <dbReference type="Proteomes" id="UP001143910"/>
    </source>
</evidence>
<proteinExistence type="predicted"/>
<dbReference type="EMBL" id="JANJQO010000805">
    <property type="protein sequence ID" value="KAJ2974628.1"/>
    <property type="molecule type" value="Genomic_DNA"/>
</dbReference>
<evidence type="ECO:0000313" key="1">
    <source>
        <dbReference type="EMBL" id="KAJ2974628.1"/>
    </source>
</evidence>
<gene>
    <name evidence="1" type="ORF">NQ176_g5954</name>
</gene>
<reference evidence="1" key="1">
    <citation type="submission" date="2022-08" db="EMBL/GenBank/DDBJ databases">
        <title>Genome Sequence of Lecanicillium fungicola.</title>
        <authorList>
            <person name="Buettner E."/>
        </authorList>
    </citation>
    <scope>NUCLEOTIDE SEQUENCE</scope>
    <source>
        <strain evidence="1">Babe33</strain>
    </source>
</reference>
<sequence>MHDAVQDLTRFALSAVLFDLNLHNDITDASTSTTIRACTPSDKINYNAQSARGLATAAPTSGGCGNFTAASNASIEVIWSGKTEVALSQDRLDSLLGLVKKQLGDISAACKSNVLFSKLGNGAILGFYAGENVDSLRSFDGLAQQLSSRALSKGSQAEVIVAQHCGKSINGASTIGLVLSTKGDLGLAQKSLLRLSNATCVDGLENSSKSTSAAIFIKPKTGSASSLASVKNRRVRNHESRASVCSTVQVVSGDSCASLATECGISGDQFSQFNPNICSALTIGQFVCCSAGSLPDFSPQPGPGGTCATYTVQANDFCDSIAKAHFITSQKIESFNANTWGWQGCSNVQLGQVICLSTGSPPFPAAVSNAICGPQVPGTKPPADFSTLAGLNPCPLNSCCNIYGQCGITPDFCTISKSATGAPGTSAPGTAGCISNCGTTIVNNNTPPKSFLKVGYWEAFSVGRSCLAMSASQIPTGFTHIHYAFASITPDFQVDISANSQQFQEFTKTSGFKKIISFGGWSFSTDSDSFPIFRTGVTAANRMTFAQSIVNMVNQYALDGVDFDWEYPGAPDIPGIPPGSPTDGPNYLAFLQTLRSIMPAGKTISMAAPASYWYLRGFPIKDMAPVLDYIVFMTYDLHGQWDYGSAFSNPGCPTGNCLRSHINSTETAFALSMITKAGVPTNKIIVGVSSYGRAFGVSTPGCIGPECLFTGPASGALVGPCTQTAGYLADAEIQSLVSQGGVQLRDDSSDSDIVTYANTWVAFMSPSTKTSRIAKYKSQNFAGTVDWALDLETGTLGSLVPNGTDDNPSPTKASLSSSLTCTTLAPGATFTLTAACAQQIQNLGPLTDGNKPPGPANCIEDCDLLRDITGTCCGTGGTLGFPVSIIPNVALPLGLALPPDFQPSAPLVIPGYSLQPGQKSKAPIPLPKGFQPPVPITIPGGVFPPGQAINISVILPPGFNPLFPISVGGTVYPPGEPLPTAVPLPPDFIPPKDPDDDPLVVPPFTINPGDPPALIQSLSRQ</sequence>
<organism evidence="1 2">
    <name type="scientific">Zarea fungicola</name>
    <dbReference type="NCBI Taxonomy" id="93591"/>
    <lineage>
        <taxon>Eukaryota</taxon>
        <taxon>Fungi</taxon>
        <taxon>Dikarya</taxon>
        <taxon>Ascomycota</taxon>
        <taxon>Pezizomycotina</taxon>
        <taxon>Sordariomycetes</taxon>
        <taxon>Hypocreomycetidae</taxon>
        <taxon>Hypocreales</taxon>
        <taxon>Cordycipitaceae</taxon>
        <taxon>Zarea</taxon>
    </lineage>
</organism>